<dbReference type="SUPFAM" id="SSF52402">
    <property type="entry name" value="Adenine nucleotide alpha hydrolases-like"/>
    <property type="match status" value="1"/>
</dbReference>
<feature type="non-terminal residue" evidence="2">
    <location>
        <position position="95"/>
    </location>
</feature>
<dbReference type="Proteomes" id="UP000602087">
    <property type="component" value="Unassembled WGS sequence"/>
</dbReference>
<evidence type="ECO:0000313" key="2">
    <source>
        <dbReference type="EMBL" id="MBI9116221.1"/>
    </source>
</evidence>
<protein>
    <submittedName>
        <fullName evidence="2">tRNA(Ile)-lysidine synthetase</fullName>
    </submittedName>
</protein>
<dbReference type="EMBL" id="JAEINH010000020">
    <property type="protein sequence ID" value="MBI9116221.1"/>
    <property type="molecule type" value="Genomic_DNA"/>
</dbReference>
<proteinExistence type="predicted"/>
<organism evidence="2 3">
    <name type="scientific">Sanguibacter suaedae</name>
    <dbReference type="NCBI Taxonomy" id="2795737"/>
    <lineage>
        <taxon>Bacteria</taxon>
        <taxon>Bacillati</taxon>
        <taxon>Actinomycetota</taxon>
        <taxon>Actinomycetes</taxon>
        <taxon>Micrococcales</taxon>
        <taxon>Sanguibacteraceae</taxon>
        <taxon>Sanguibacter</taxon>
    </lineage>
</organism>
<gene>
    <name evidence="2" type="ORF">JAV76_14500</name>
</gene>
<evidence type="ECO:0000313" key="3">
    <source>
        <dbReference type="Proteomes" id="UP000602087"/>
    </source>
</evidence>
<feature type="domain" description="tRNA(Ile)-lysidine/2-thiocytidine synthase N-terminal" evidence="1">
    <location>
        <begin position="37"/>
        <end position="93"/>
    </location>
</feature>
<sequence length="95" mass="9025">MSGPPPDVAAGRLAVRRALTALLADPSTSPGEGAPLVLVACSGGADSLALAACTAHAARGLGVRAGAVVVDHDLADGSAAVAGTAAQRCRDLGLG</sequence>
<dbReference type="RefSeq" id="WP_307844275.1">
    <property type="nucleotide sequence ID" value="NZ_JAEINH010000020.1"/>
</dbReference>
<keyword evidence="3" id="KW-1185">Reference proteome</keyword>
<dbReference type="InterPro" id="IPR014729">
    <property type="entry name" value="Rossmann-like_a/b/a_fold"/>
</dbReference>
<dbReference type="Gene3D" id="3.40.50.620">
    <property type="entry name" value="HUPs"/>
    <property type="match status" value="1"/>
</dbReference>
<accession>A0A934I8L2</accession>
<reference evidence="2" key="1">
    <citation type="submission" date="2020-12" db="EMBL/GenBank/DDBJ databases">
        <title>Sanguibacter suaedae sp. nov., isolated from Suaeda aralocaspica.</title>
        <authorList>
            <person name="Ma Q."/>
        </authorList>
    </citation>
    <scope>NUCLEOTIDE SEQUENCE</scope>
    <source>
        <strain evidence="2">YZGR15</strain>
    </source>
</reference>
<dbReference type="AlphaFoldDB" id="A0A934I8L2"/>
<comment type="caution">
    <text evidence="2">The sequence shown here is derived from an EMBL/GenBank/DDBJ whole genome shotgun (WGS) entry which is preliminary data.</text>
</comment>
<evidence type="ECO:0000259" key="1">
    <source>
        <dbReference type="Pfam" id="PF01171"/>
    </source>
</evidence>
<dbReference type="InterPro" id="IPR011063">
    <property type="entry name" value="TilS/TtcA_N"/>
</dbReference>
<name>A0A934I8L2_9MICO</name>
<dbReference type="Pfam" id="PF01171">
    <property type="entry name" value="ATP_bind_3"/>
    <property type="match status" value="1"/>
</dbReference>